<dbReference type="PIRSF" id="PIRSF005962">
    <property type="entry name" value="Pept_M20D_amidohydro"/>
    <property type="match status" value="1"/>
</dbReference>
<dbReference type="SUPFAM" id="SSF55031">
    <property type="entry name" value="Bacterial exopeptidase dimerisation domain"/>
    <property type="match status" value="1"/>
</dbReference>
<dbReference type="InterPro" id="IPR036264">
    <property type="entry name" value="Bact_exopeptidase_dim_dom"/>
</dbReference>
<dbReference type="InterPro" id="IPR017439">
    <property type="entry name" value="Amidohydrolase"/>
</dbReference>
<evidence type="ECO:0000313" key="3">
    <source>
        <dbReference type="EMBL" id="VAW28606.1"/>
    </source>
</evidence>
<accession>A0A3B0V9C4</accession>
<dbReference type="GO" id="GO:0050118">
    <property type="term" value="F:N-acetyldiaminopimelate deacetylase activity"/>
    <property type="evidence" value="ECO:0007669"/>
    <property type="project" value="UniProtKB-EC"/>
</dbReference>
<dbReference type="InterPro" id="IPR011650">
    <property type="entry name" value="Peptidase_M20_dimer"/>
</dbReference>
<name>A0A3B0V9C4_9ZZZZ</name>
<organism evidence="3">
    <name type="scientific">hydrothermal vent metagenome</name>
    <dbReference type="NCBI Taxonomy" id="652676"/>
    <lineage>
        <taxon>unclassified sequences</taxon>
        <taxon>metagenomes</taxon>
        <taxon>ecological metagenomes</taxon>
    </lineage>
</organism>
<evidence type="ECO:0000256" key="1">
    <source>
        <dbReference type="ARBA" id="ARBA00022801"/>
    </source>
</evidence>
<dbReference type="AlphaFoldDB" id="A0A3B0V9C4"/>
<dbReference type="SUPFAM" id="SSF53187">
    <property type="entry name" value="Zn-dependent exopeptidases"/>
    <property type="match status" value="1"/>
</dbReference>
<dbReference type="EC" id="3.5.1.47" evidence="3"/>
<evidence type="ECO:0000259" key="2">
    <source>
        <dbReference type="Pfam" id="PF07687"/>
    </source>
</evidence>
<dbReference type="Pfam" id="PF01546">
    <property type="entry name" value="Peptidase_M20"/>
    <property type="match status" value="1"/>
</dbReference>
<dbReference type="Gene3D" id="3.30.70.360">
    <property type="match status" value="1"/>
</dbReference>
<dbReference type="CDD" id="cd03886">
    <property type="entry name" value="M20_Acy1"/>
    <property type="match status" value="1"/>
</dbReference>
<dbReference type="InterPro" id="IPR002933">
    <property type="entry name" value="Peptidase_M20"/>
</dbReference>
<sequence length="393" mass="43087">MIAKIKQAAKEQLAAFIKVRRHLHANPELSFKEYNTCAYIKEYLQKIKVDEVKQIGKTGVLGIIKGNSAGKTILLRADMDALPINTELKTAYKSQTENVMHACGHDVHMATLLFAAFILNSLKKEFSGTIRLLFQPAEEKMPGGATEMISNGVLENPVPHAVLGQHVFPQIPVGKVGFKPGKFMASMDEIYITVKGKGGHGAMPETTIDPIFIACQIVTSAQQLVSRVSNPNTPTVLSFGKIMGNGSINVIPNEVYLEGTFRTVDEVWRKEALAKLKKLVTSIAEGLGGSCEIKIKNGYPFVFNNEALTNRAKLLTQEYVGKDNVLDQDIWMASEDFAYYSHLAPSTFYLLGVKNEAKGINSGLHTPTFDIDERALETGAGLMAWLAVNELKG</sequence>
<dbReference type="PANTHER" id="PTHR11014">
    <property type="entry name" value="PEPTIDASE M20 FAMILY MEMBER"/>
    <property type="match status" value="1"/>
</dbReference>
<keyword evidence="1 3" id="KW-0378">Hydrolase</keyword>
<proteinExistence type="predicted"/>
<feature type="domain" description="Peptidase M20 dimerisation" evidence="2">
    <location>
        <begin position="191"/>
        <end position="284"/>
    </location>
</feature>
<dbReference type="EMBL" id="UOES01000424">
    <property type="protein sequence ID" value="VAW28606.1"/>
    <property type="molecule type" value="Genomic_DNA"/>
</dbReference>
<dbReference type="Gene3D" id="3.40.630.10">
    <property type="entry name" value="Zn peptidases"/>
    <property type="match status" value="1"/>
</dbReference>
<dbReference type="NCBIfam" id="TIGR01891">
    <property type="entry name" value="amidohydrolases"/>
    <property type="match status" value="1"/>
</dbReference>
<protein>
    <submittedName>
        <fullName evidence="3">N-acetyl-L,L-diaminopimelate deacetylase</fullName>
        <ecNumber evidence="3">3.5.1.47</ecNumber>
    </submittedName>
</protein>
<dbReference type="Pfam" id="PF07687">
    <property type="entry name" value="M20_dimer"/>
    <property type="match status" value="1"/>
</dbReference>
<reference evidence="3" key="1">
    <citation type="submission" date="2018-06" db="EMBL/GenBank/DDBJ databases">
        <authorList>
            <person name="Zhirakovskaya E."/>
        </authorList>
    </citation>
    <scope>NUCLEOTIDE SEQUENCE</scope>
</reference>
<dbReference type="FunFam" id="3.30.70.360:FF:000001">
    <property type="entry name" value="N-acetyldiaminopimelate deacetylase"/>
    <property type="match status" value="1"/>
</dbReference>
<dbReference type="PANTHER" id="PTHR11014:SF63">
    <property type="entry name" value="METALLOPEPTIDASE, PUTATIVE (AFU_ORTHOLOGUE AFUA_6G09600)-RELATED"/>
    <property type="match status" value="1"/>
</dbReference>
<gene>
    <name evidence="3" type="ORF">MNBD_BACTEROID06-1521</name>
</gene>